<dbReference type="Gene3D" id="3.90.1520.10">
    <property type="entry name" value="H-NOX domain"/>
    <property type="match status" value="1"/>
</dbReference>
<evidence type="ECO:0000259" key="5">
    <source>
        <dbReference type="Pfam" id="PF07700"/>
    </source>
</evidence>
<reference evidence="6 7" key="1">
    <citation type="submission" date="2005-09" db="EMBL/GenBank/DDBJ databases">
        <authorList>
            <person name="Mural R.J."/>
            <person name="Li P.W."/>
            <person name="Adams M.D."/>
            <person name="Amanatides P.G."/>
            <person name="Baden-Tillson H."/>
            <person name="Barnstead M."/>
            <person name="Chin S.H."/>
            <person name="Dew I."/>
            <person name="Evans C.A."/>
            <person name="Ferriera S."/>
            <person name="Flanigan M."/>
            <person name="Fosler C."/>
            <person name="Glodek A."/>
            <person name="Gu Z."/>
            <person name="Holt R.A."/>
            <person name="Jennings D."/>
            <person name="Kraft C.L."/>
            <person name="Lu F."/>
            <person name="Nguyen T."/>
            <person name="Nusskern D.R."/>
            <person name="Pfannkoch C.M."/>
            <person name="Sitter C."/>
            <person name="Sutton G.G."/>
            <person name="Venter J.C."/>
            <person name="Wang Z."/>
            <person name="Woodage T."/>
            <person name="Zheng X.H."/>
            <person name="Zhong F."/>
        </authorList>
    </citation>
    <scope>NUCLEOTIDE SEQUENCE [LARGE SCALE GENOMIC DNA]</scope>
    <source>
        <strain>BN</strain>
        <strain evidence="7">Sprague-Dawley</strain>
    </source>
</reference>
<dbReference type="PANTHER" id="PTHR45655:SF2">
    <property type="entry name" value="GUANYLATE CYCLASE SOLUBLE SUBUNIT BETA-1"/>
    <property type="match status" value="1"/>
</dbReference>
<dbReference type="SUPFAM" id="SSF111126">
    <property type="entry name" value="Ligand-binding domain in the NO signalling and Golgi transport"/>
    <property type="match status" value="1"/>
</dbReference>
<dbReference type="Pfam" id="PF07700">
    <property type="entry name" value="HNOB"/>
    <property type="match status" value="1"/>
</dbReference>
<proteinExistence type="predicted"/>
<sequence length="96" mass="10938">MYGFVNHALELLVIRNYGPEVWEDIKKEAQLDEEGQFLVRIIYDDSKTYDLVAAASKVLSRLKTAFLLCVSHTSVHKGMCAPRPQCSILQGFHRRA</sequence>
<dbReference type="InterPro" id="IPR011644">
    <property type="entry name" value="Heme_NO-bd"/>
</dbReference>
<keyword evidence="4" id="KW-0408">Iron</keyword>
<name>A6J5T9_RAT</name>
<accession>A6J5T9</accession>
<dbReference type="InterPro" id="IPR038158">
    <property type="entry name" value="H-NOX_domain_sf"/>
</dbReference>
<protein>
    <submittedName>
        <fullName evidence="6">Guanylate cyclase 1, soluble, beta 3, isoform CRA_b</fullName>
    </submittedName>
</protein>
<dbReference type="PANTHER" id="PTHR45655">
    <property type="entry name" value="GUANYLATE CYCLASE SOLUBLE SUBUNIT BETA-2"/>
    <property type="match status" value="1"/>
</dbReference>
<dbReference type="AlphaFoldDB" id="A6J5T9"/>
<dbReference type="InterPro" id="IPR024096">
    <property type="entry name" value="NO_sig/Golgi_transp_ligand-bd"/>
</dbReference>
<evidence type="ECO:0000256" key="3">
    <source>
        <dbReference type="ARBA" id="ARBA00022617"/>
    </source>
</evidence>
<keyword evidence="3" id="KW-0479">Metal-binding</keyword>
<dbReference type="GO" id="GO:0004383">
    <property type="term" value="F:guanylate cyclase activity"/>
    <property type="evidence" value="ECO:0007669"/>
    <property type="project" value="UniProtKB-EC"/>
</dbReference>
<keyword evidence="3" id="KW-0349">Heme</keyword>
<organism evidence="6 7">
    <name type="scientific">Rattus norvegicus</name>
    <name type="common">Rat</name>
    <dbReference type="NCBI Taxonomy" id="10116"/>
    <lineage>
        <taxon>Eukaryota</taxon>
        <taxon>Metazoa</taxon>
        <taxon>Chordata</taxon>
        <taxon>Craniata</taxon>
        <taxon>Vertebrata</taxon>
        <taxon>Euteleostomi</taxon>
        <taxon>Mammalia</taxon>
        <taxon>Eutheria</taxon>
        <taxon>Euarchontoglires</taxon>
        <taxon>Glires</taxon>
        <taxon>Rodentia</taxon>
        <taxon>Myomorpha</taxon>
        <taxon>Muroidea</taxon>
        <taxon>Muridae</taxon>
        <taxon>Murinae</taxon>
        <taxon>Rattus</taxon>
    </lineage>
</organism>
<evidence type="ECO:0000256" key="2">
    <source>
        <dbReference type="ARBA" id="ARBA00001971"/>
    </source>
</evidence>
<evidence type="ECO:0000313" key="7">
    <source>
        <dbReference type="Proteomes" id="UP000234681"/>
    </source>
</evidence>
<dbReference type="EMBL" id="CH473976">
    <property type="protein sequence ID" value="EDM00851.1"/>
    <property type="molecule type" value="Genomic_DNA"/>
</dbReference>
<dbReference type="GO" id="GO:0020037">
    <property type="term" value="F:heme binding"/>
    <property type="evidence" value="ECO:0007669"/>
    <property type="project" value="InterPro"/>
</dbReference>
<gene>
    <name evidence="6" type="primary">Gucy1b3</name>
    <name evidence="6" type="ORF">rCG_62475</name>
</gene>
<comment type="cofactor">
    <cofactor evidence="2">
        <name>heme</name>
        <dbReference type="ChEBI" id="CHEBI:30413"/>
    </cofactor>
</comment>
<feature type="domain" description="Heme NO-binding" evidence="5">
    <location>
        <begin position="2"/>
        <end position="61"/>
    </location>
</feature>
<dbReference type="Proteomes" id="UP000234681">
    <property type="component" value="Chromosome 2"/>
</dbReference>
<evidence type="ECO:0000256" key="4">
    <source>
        <dbReference type="ARBA" id="ARBA00023004"/>
    </source>
</evidence>
<comment type="catalytic activity">
    <reaction evidence="1">
        <text>GTP = 3',5'-cyclic GMP + diphosphate</text>
        <dbReference type="Rhea" id="RHEA:13665"/>
        <dbReference type="ChEBI" id="CHEBI:33019"/>
        <dbReference type="ChEBI" id="CHEBI:37565"/>
        <dbReference type="ChEBI" id="CHEBI:57746"/>
        <dbReference type="EC" id="4.6.1.2"/>
    </reaction>
</comment>
<evidence type="ECO:0000313" key="6">
    <source>
        <dbReference type="EMBL" id="EDM00851.1"/>
    </source>
</evidence>
<evidence type="ECO:0000256" key="1">
    <source>
        <dbReference type="ARBA" id="ARBA00001436"/>
    </source>
</evidence>